<reference evidence="2 4" key="1">
    <citation type="submission" date="2016-01" db="EMBL/GenBank/DDBJ databases">
        <title>Genome sequence of the acidophilic iron oxidising Ferrovum strain Z-31.</title>
        <authorList>
            <person name="Poehlein A."/>
            <person name="Ullrich S.R."/>
            <person name="Schloemann M."/>
            <person name="Muehling M."/>
            <person name="Daniel R."/>
        </authorList>
    </citation>
    <scope>NUCLEOTIDE SEQUENCE [LARGE SCALE GENOMIC DNA]</scope>
    <source>
        <strain evidence="2 4">Z-31</strain>
    </source>
</reference>
<dbReference type="AlphaFoldDB" id="A0A8F3DTI4"/>
<dbReference type="EC" id="3.6.-.-" evidence="2"/>
<evidence type="ECO:0000313" key="4">
    <source>
        <dbReference type="Proteomes" id="UP000075653"/>
    </source>
</evidence>
<keyword evidence="4" id="KW-1185">Reference proteome</keyword>
<dbReference type="PANTHER" id="PTHR13696">
    <property type="entry name" value="P-LOOP CONTAINING NUCLEOSIDE TRIPHOSPHATE HYDROLASE"/>
    <property type="match status" value="1"/>
</dbReference>
<dbReference type="Proteomes" id="UP000075653">
    <property type="component" value="Unassembled WGS sequence"/>
</dbReference>
<dbReference type="Gene3D" id="3.40.50.300">
    <property type="entry name" value="P-loop containing nucleotide triphosphate hydrolases"/>
    <property type="match status" value="1"/>
</dbReference>
<name>A0A8F3DTI4_9PROT</name>
<dbReference type="OrthoDB" id="5288747at2"/>
<gene>
    <name evidence="2" type="primary">soj_2</name>
    <name evidence="2" type="ORF">FEMY_10860</name>
    <name evidence="3" type="ORF">JZL65_08360</name>
</gene>
<dbReference type="SUPFAM" id="SSF52540">
    <property type="entry name" value="P-loop containing nucleoside triphosphate hydrolases"/>
    <property type="match status" value="1"/>
</dbReference>
<organism evidence="2 4">
    <name type="scientific">Ferrovum myxofaciens</name>
    <dbReference type="NCBI Taxonomy" id="416213"/>
    <lineage>
        <taxon>Bacteria</taxon>
        <taxon>Pseudomonadati</taxon>
        <taxon>Pseudomonadota</taxon>
        <taxon>Betaproteobacteria</taxon>
        <taxon>Ferrovales</taxon>
        <taxon>Ferrovaceae</taxon>
        <taxon>Ferrovum</taxon>
    </lineage>
</organism>
<dbReference type="EMBL" id="LRRD01000015">
    <property type="protein sequence ID" value="KXW58397.1"/>
    <property type="molecule type" value="Genomic_DNA"/>
</dbReference>
<evidence type="ECO:0000313" key="3">
    <source>
        <dbReference type="EMBL" id="QWY76521.1"/>
    </source>
</evidence>
<dbReference type="Pfam" id="PF13614">
    <property type="entry name" value="AAA_31"/>
    <property type="match status" value="1"/>
</dbReference>
<dbReference type="InterPro" id="IPR050678">
    <property type="entry name" value="DNA_Partitioning_ATPase"/>
</dbReference>
<dbReference type="RefSeq" id="WP_031595837.1">
    <property type="nucleotide sequence ID" value="NZ_CP053675.1"/>
</dbReference>
<evidence type="ECO:0000259" key="1">
    <source>
        <dbReference type="Pfam" id="PF13614"/>
    </source>
</evidence>
<sequence length="256" mass="27617">MSVIAVFNQKGGVGKTTTCLNLAAAWVRDGANPLLLDLDPQGHLSLASGVVASPGAGMAAFFQHQTPLLHLLERTRSGWDLIPASPDLSKIDALRGGDPKAAALLSKGMNAVVRERSPILMDCCPNLGVLTLNALLAADYVLIPVAADYLSLQGVFRLATALDVLEKRLKRIYPRRIVVTRFNPRRKLAFEVDRQLRERYGETVCKTRIAENVALATSPSVSQDVFRYAPHSGGAADYAALAKELSEAGFLQVGRK</sequence>
<dbReference type="PATRIC" id="fig|1789004.3.peg.1100"/>
<dbReference type="Proteomes" id="UP000683551">
    <property type="component" value="Chromosome"/>
</dbReference>
<dbReference type="InterPro" id="IPR027417">
    <property type="entry name" value="P-loop_NTPase"/>
</dbReference>
<reference evidence="3" key="2">
    <citation type="submission" date="2021-02" db="EMBL/GenBank/DDBJ databases">
        <title>Comparative genomics of Ferrovum myxofaciens strains, predominant extremophile bacteria forming large biofilm stalactites in acid mine ecosystems.</title>
        <authorList>
            <person name="Burkartova K."/>
            <person name="Ridl J."/>
            <person name="Pajer P."/>
            <person name="Falteisek L."/>
        </authorList>
    </citation>
    <scope>NUCLEOTIDE SEQUENCE</scope>
    <source>
        <strain evidence="3">MI1III</strain>
    </source>
</reference>
<dbReference type="CDD" id="cd02042">
    <property type="entry name" value="ParAB_family"/>
    <property type="match status" value="1"/>
</dbReference>
<protein>
    <submittedName>
        <fullName evidence="2">Chromosome-partitioning ATPase Soj</fullName>
        <ecNumber evidence="2">3.6.-.-</ecNumber>
    </submittedName>
    <submittedName>
        <fullName evidence="3">ParA family protein</fullName>
    </submittedName>
</protein>
<evidence type="ECO:0000313" key="2">
    <source>
        <dbReference type="EMBL" id="KXW58397.1"/>
    </source>
</evidence>
<dbReference type="EMBL" id="CP071137">
    <property type="protein sequence ID" value="QWY76521.1"/>
    <property type="molecule type" value="Genomic_DNA"/>
</dbReference>
<dbReference type="InterPro" id="IPR025669">
    <property type="entry name" value="AAA_dom"/>
</dbReference>
<proteinExistence type="predicted"/>
<accession>A0A149VYV5</accession>
<keyword evidence="2" id="KW-0378">Hydrolase</keyword>
<dbReference type="GO" id="GO:0016787">
    <property type="term" value="F:hydrolase activity"/>
    <property type="evidence" value="ECO:0007669"/>
    <property type="project" value="UniProtKB-KW"/>
</dbReference>
<accession>A0A8F3DTI4</accession>
<dbReference type="PANTHER" id="PTHR13696:SF99">
    <property type="entry name" value="COBYRINIC ACID AC-DIAMIDE SYNTHASE"/>
    <property type="match status" value="1"/>
</dbReference>
<feature type="domain" description="AAA" evidence="1">
    <location>
        <begin position="1"/>
        <end position="170"/>
    </location>
</feature>